<gene>
    <name evidence="1" type="ORF">GCM10010517_05560</name>
</gene>
<dbReference type="RefSeq" id="WP_344967437.1">
    <property type="nucleotide sequence ID" value="NZ_BAAAVI010000002.1"/>
</dbReference>
<evidence type="ECO:0000313" key="1">
    <source>
        <dbReference type="EMBL" id="GAA2848306.1"/>
    </source>
</evidence>
<dbReference type="Proteomes" id="UP001500831">
    <property type="component" value="Unassembled WGS sequence"/>
</dbReference>
<dbReference type="EMBL" id="BAAAVI010000002">
    <property type="protein sequence ID" value="GAA2848306.1"/>
    <property type="molecule type" value="Genomic_DNA"/>
</dbReference>
<organism evidence="1 2">
    <name type="scientific">Streptosporangium fragile</name>
    <dbReference type="NCBI Taxonomy" id="46186"/>
    <lineage>
        <taxon>Bacteria</taxon>
        <taxon>Bacillati</taxon>
        <taxon>Actinomycetota</taxon>
        <taxon>Actinomycetes</taxon>
        <taxon>Streptosporangiales</taxon>
        <taxon>Streptosporangiaceae</taxon>
        <taxon>Streptosporangium</taxon>
    </lineage>
</organism>
<sequence>MITPPQLLAYYFPGFHYDPVLYPGLEPGWSEWDLVRRARPFFPGHSQPRRPSWGYEDESDRDVMGRKLDVAGAHGIDGMLVITYEYGGASPGGRVLEAALDAAGPGVARPAMMWANHRRYWAYPEPEDTEGRVYLEVDYRRERLAAMVDRWCATVWSHPGHYRLPDGSVFFSLYSPQAFIDGTGSPEALAWFCAYVREAVRGAGLPGVHLHACSLSYLRDLDALALFDSCSDYLALGYTENPPGKEPHLDLPSHRGSLVVPTPRADRLAAVAASMDRLARLATVPYLPSVTVGRDCSPRVRARGERRVGHYSARPILTDPIPELAPAALRVATDFLHAHRPEPALVFVNAWNEWTEGAYLEPDEEHGPAALRALAAAWEEAWISAS</sequence>
<dbReference type="PANTHER" id="PTHR41244">
    <property type="entry name" value="RHAMNAN SYNTHESIS F"/>
    <property type="match status" value="1"/>
</dbReference>
<dbReference type="Gene3D" id="3.20.20.80">
    <property type="entry name" value="Glycosidases"/>
    <property type="match status" value="1"/>
</dbReference>
<evidence type="ECO:0000313" key="2">
    <source>
        <dbReference type="Proteomes" id="UP001500831"/>
    </source>
</evidence>
<reference evidence="1 2" key="1">
    <citation type="journal article" date="2019" name="Int. J. Syst. Evol. Microbiol.">
        <title>The Global Catalogue of Microorganisms (GCM) 10K type strain sequencing project: providing services to taxonomists for standard genome sequencing and annotation.</title>
        <authorList>
            <consortium name="The Broad Institute Genomics Platform"/>
            <consortium name="The Broad Institute Genome Sequencing Center for Infectious Disease"/>
            <person name="Wu L."/>
            <person name="Ma J."/>
        </authorList>
    </citation>
    <scope>NUCLEOTIDE SEQUENCE [LARGE SCALE GENOMIC DNA]</scope>
    <source>
        <strain evidence="1 2">JCM 6242</strain>
    </source>
</reference>
<dbReference type="PANTHER" id="PTHR41244:SF1">
    <property type="entry name" value="GLYCOSYLTRANSFERASE"/>
    <property type="match status" value="1"/>
</dbReference>
<dbReference type="Pfam" id="PF14307">
    <property type="entry name" value="Glyco_tran_WbsX"/>
    <property type="match status" value="1"/>
</dbReference>
<comment type="caution">
    <text evidence="1">The sequence shown here is derived from an EMBL/GenBank/DDBJ whole genome shotgun (WGS) entry which is preliminary data.</text>
</comment>
<proteinExistence type="predicted"/>
<accession>A0ABN3VSA1</accession>
<keyword evidence="2" id="KW-1185">Reference proteome</keyword>
<name>A0ABN3VSA1_9ACTN</name>
<dbReference type="InterPro" id="IPR032719">
    <property type="entry name" value="WbsX"/>
</dbReference>
<protein>
    <submittedName>
        <fullName evidence="1">Uncharacterized protein</fullName>
    </submittedName>
</protein>